<comment type="caution">
    <text evidence="2">The sequence shown here is derived from an EMBL/GenBank/DDBJ whole genome shotgun (WGS) entry which is preliminary data.</text>
</comment>
<evidence type="ECO:0000313" key="2">
    <source>
        <dbReference type="EMBL" id="CAG2066729.1"/>
    </source>
</evidence>
<reference evidence="2" key="1">
    <citation type="submission" date="2021-03" db="EMBL/GenBank/DDBJ databases">
        <authorList>
            <person name="Tran Van P."/>
        </authorList>
    </citation>
    <scope>NUCLEOTIDE SEQUENCE</scope>
</reference>
<dbReference type="EMBL" id="CAJPIN010058148">
    <property type="protein sequence ID" value="CAG2066729.1"/>
    <property type="molecule type" value="Genomic_DNA"/>
</dbReference>
<dbReference type="Proteomes" id="UP001153148">
    <property type="component" value="Unassembled WGS sequence"/>
</dbReference>
<feature type="region of interest" description="Disordered" evidence="1">
    <location>
        <begin position="67"/>
        <end position="99"/>
    </location>
</feature>
<organism evidence="2 3">
    <name type="scientific">Timema podura</name>
    <name type="common">Walking stick</name>
    <dbReference type="NCBI Taxonomy" id="61482"/>
    <lineage>
        <taxon>Eukaryota</taxon>
        <taxon>Metazoa</taxon>
        <taxon>Ecdysozoa</taxon>
        <taxon>Arthropoda</taxon>
        <taxon>Hexapoda</taxon>
        <taxon>Insecta</taxon>
        <taxon>Pterygota</taxon>
        <taxon>Neoptera</taxon>
        <taxon>Polyneoptera</taxon>
        <taxon>Phasmatodea</taxon>
        <taxon>Timematodea</taxon>
        <taxon>Timematoidea</taxon>
        <taxon>Timematidae</taxon>
        <taxon>Timema</taxon>
    </lineage>
</organism>
<dbReference type="PANTHER" id="PTHR23025:SF3">
    <property type="entry name" value="HORMONE-SENSITIVE LIPASE"/>
    <property type="match status" value="1"/>
</dbReference>
<gene>
    <name evidence="2" type="ORF">TPAB3V08_LOCUS13672</name>
</gene>
<accession>A0ABN7PHD5</accession>
<feature type="compositionally biased region" description="Polar residues" evidence="1">
    <location>
        <begin position="85"/>
        <end position="94"/>
    </location>
</feature>
<sequence>MKCIELGLRIPDGLFLAYIPVLVSFVPSPSRLLCFMDPLLPFGFMMRCLKAYACPIVNCESEMDDISESTLPSSKLPDRRKEDSLISQRTGSDTESFEEVSESDLLELAAHKSPLSEEGTDTLTTVSLTSLQSKPEVDQAFKSLDNSLVKTEADRSNDNRSEHYVSEFLEKYVLDSDTDSEGRKVPVLRTERTNGEDSEEQVLFEMPQELGLSAKFGKAMGNFASGMSNTFGFITGRKSPVSSDVVEVGSRKQDGK</sequence>
<feature type="non-terminal residue" evidence="2">
    <location>
        <position position="256"/>
    </location>
</feature>
<evidence type="ECO:0000256" key="1">
    <source>
        <dbReference type="SAM" id="MobiDB-lite"/>
    </source>
</evidence>
<keyword evidence="3" id="KW-1185">Reference proteome</keyword>
<name>A0ABN7PHD5_TIMPD</name>
<evidence type="ECO:0000313" key="3">
    <source>
        <dbReference type="Proteomes" id="UP001153148"/>
    </source>
</evidence>
<protein>
    <submittedName>
        <fullName evidence="2">Uncharacterized protein</fullName>
    </submittedName>
</protein>
<dbReference type="PANTHER" id="PTHR23025">
    <property type="entry name" value="TRIACYLGLYCEROL LIPASE"/>
    <property type="match status" value="1"/>
</dbReference>
<proteinExistence type="predicted"/>